<dbReference type="AlphaFoldDB" id="A0A2S9XEG6"/>
<dbReference type="GO" id="GO:0050660">
    <property type="term" value="F:flavin adenine dinucleotide binding"/>
    <property type="evidence" value="ECO:0007669"/>
    <property type="project" value="TreeGrafter"/>
</dbReference>
<reference evidence="2 3" key="1">
    <citation type="submission" date="2018-03" db="EMBL/GenBank/DDBJ databases">
        <title>Draft Genome Sequences of the Obligatory Marine Myxobacteria Enhygromyxa salina SWB005.</title>
        <authorList>
            <person name="Poehlein A."/>
            <person name="Moghaddam J.A."/>
            <person name="Harms H."/>
            <person name="Alanjari M."/>
            <person name="Koenig G.M."/>
            <person name="Daniel R."/>
            <person name="Schaeberle T.F."/>
        </authorList>
    </citation>
    <scope>NUCLEOTIDE SEQUENCE [LARGE SCALE GENOMIC DNA]</scope>
    <source>
        <strain evidence="2 3">SWB005</strain>
    </source>
</reference>
<dbReference type="SUPFAM" id="SSF51905">
    <property type="entry name" value="FAD/NAD(P)-binding domain"/>
    <property type="match status" value="1"/>
</dbReference>
<name>A0A2S9XEG6_9BACT</name>
<dbReference type="Proteomes" id="UP000237968">
    <property type="component" value="Unassembled WGS sequence"/>
</dbReference>
<dbReference type="GO" id="GO:0033776">
    <property type="term" value="F:phenylacetone monooxygenase activity"/>
    <property type="evidence" value="ECO:0007669"/>
    <property type="project" value="UniProtKB-EC"/>
</dbReference>
<keyword evidence="2" id="KW-0503">Monooxygenase</keyword>
<proteinExistence type="predicted"/>
<keyword evidence="1 2" id="KW-0560">Oxidoreductase</keyword>
<accession>A0A2S9XEG6</accession>
<sequence length="531" mass="60011">MDEVRDHLIIGAGPAGLQLGYCLQKAGRDYLILEGSDGAGSFFRAQPRHRKLISINKVYTGSDDPELNRRWDWNCLLCDDERFAFRNYSKDYFPHADDFVRYLEDFAAHYQLAIRFNTRVVEIDKVDGVFVVTDSEGGVERAHNLVVATGLSKPFIPDIPGIEHSEDYSKMSVDPMDFCGQRVLIIGKGNSAFETADALIPTTALIHVASPESIDFAWRSHYVGDLRAVNNNLLDTYQLKSQNALVDAKVNKITKTDAGLVAEFDYEHANGEVEEVRYDRVITCTGFRFDRSLFGEGCQPTLACGDKFPDMDFDWQSTNIDGLYFAGVLSHRLDYRKKQSGFIHGFRYNVECLARLLEERYHGVPYPRAYVAQSGPTLAKAILAEINQSSALWQQSGFLCSVLVPEKDGTVSHYKNMPIGYAHQRFAATPRYWMITLEFGQDRIDTLPEVFKIDRPHKLDVKNAHLSTGIHPIVRRCSHGRAVAVHHVIEDFRSEWPDPHHYRPLAEFMKVPAARREGQAQAASESVVDAI</sequence>
<dbReference type="EMBL" id="PVNK01000249">
    <property type="protein sequence ID" value="PRP91266.1"/>
    <property type="molecule type" value="Genomic_DNA"/>
</dbReference>
<keyword evidence="3" id="KW-1185">Reference proteome</keyword>
<evidence type="ECO:0000313" key="2">
    <source>
        <dbReference type="EMBL" id="PRP91266.1"/>
    </source>
</evidence>
<dbReference type="Gene3D" id="3.50.50.60">
    <property type="entry name" value="FAD/NAD(P)-binding domain"/>
    <property type="match status" value="2"/>
</dbReference>
<organism evidence="2 3">
    <name type="scientific">Enhygromyxa salina</name>
    <dbReference type="NCBI Taxonomy" id="215803"/>
    <lineage>
        <taxon>Bacteria</taxon>
        <taxon>Pseudomonadati</taxon>
        <taxon>Myxococcota</taxon>
        <taxon>Polyangia</taxon>
        <taxon>Nannocystales</taxon>
        <taxon>Nannocystaceae</taxon>
        <taxon>Enhygromyxa</taxon>
    </lineage>
</organism>
<evidence type="ECO:0000256" key="1">
    <source>
        <dbReference type="ARBA" id="ARBA00023002"/>
    </source>
</evidence>
<protein>
    <submittedName>
        <fullName evidence="2">Phenylacetone monooxygenase</fullName>
        <ecNumber evidence="2">1.14.13.92</ecNumber>
    </submittedName>
</protein>
<comment type="caution">
    <text evidence="2">The sequence shown here is derived from an EMBL/GenBank/DDBJ whole genome shotgun (WGS) entry which is preliminary data.</text>
</comment>
<dbReference type="PANTHER" id="PTHR43539">
    <property type="entry name" value="FLAVIN-BINDING MONOOXYGENASE-LIKE PROTEIN (AFU_ORTHOLOGUE AFUA_4G09220)"/>
    <property type="match status" value="1"/>
</dbReference>
<dbReference type="OrthoDB" id="9790219at2"/>
<dbReference type="InterPro" id="IPR036188">
    <property type="entry name" value="FAD/NAD-bd_sf"/>
</dbReference>
<dbReference type="PRINTS" id="PR00368">
    <property type="entry name" value="FADPNR"/>
</dbReference>
<dbReference type="EC" id="1.14.13.92" evidence="2"/>
<dbReference type="RefSeq" id="WP_106394894.1">
    <property type="nucleotide sequence ID" value="NZ_PVNK01000249.1"/>
</dbReference>
<dbReference type="PANTHER" id="PTHR43539:SF78">
    <property type="entry name" value="FLAVIN-CONTAINING MONOOXYGENASE"/>
    <property type="match status" value="1"/>
</dbReference>
<dbReference type="Pfam" id="PF13738">
    <property type="entry name" value="Pyr_redox_3"/>
    <property type="match status" value="1"/>
</dbReference>
<dbReference type="InterPro" id="IPR050982">
    <property type="entry name" value="Auxin_biosynth/cation_transpt"/>
</dbReference>
<evidence type="ECO:0000313" key="3">
    <source>
        <dbReference type="Proteomes" id="UP000237968"/>
    </source>
</evidence>
<gene>
    <name evidence="2" type="primary">pamO</name>
    <name evidence="2" type="ORF">ENSA5_56790</name>
</gene>